<dbReference type="PANTHER" id="PTHR43806">
    <property type="entry name" value="PEPTIDASE S8"/>
    <property type="match status" value="1"/>
</dbReference>
<keyword evidence="2 5" id="KW-0645">Protease</keyword>
<evidence type="ECO:0000256" key="5">
    <source>
        <dbReference type="PROSITE-ProRule" id="PRU01240"/>
    </source>
</evidence>
<evidence type="ECO:0000256" key="6">
    <source>
        <dbReference type="SAM" id="SignalP"/>
    </source>
</evidence>
<dbReference type="PROSITE" id="PS51892">
    <property type="entry name" value="SUBTILASE"/>
    <property type="match status" value="1"/>
</dbReference>
<dbReference type="InterPro" id="IPR023828">
    <property type="entry name" value="Peptidase_S8_Ser-AS"/>
</dbReference>
<dbReference type="InterPro" id="IPR036852">
    <property type="entry name" value="Peptidase_S8/S53_dom_sf"/>
</dbReference>
<dbReference type="InterPro" id="IPR000209">
    <property type="entry name" value="Peptidase_S8/S53_dom"/>
</dbReference>
<comment type="caution">
    <text evidence="8">The sequence shown here is derived from an EMBL/GenBank/DDBJ whole genome shotgun (WGS) entry which is preliminary data.</text>
</comment>
<dbReference type="PATRIC" id="fig|46429.4.peg.2929"/>
<feature type="active site" description="Charge relay system" evidence="5">
    <location>
        <position position="372"/>
    </location>
</feature>
<dbReference type="EMBL" id="JFHR01000035">
    <property type="protein sequence ID" value="KEQ52783.1"/>
    <property type="molecule type" value="Genomic_DNA"/>
</dbReference>
<protein>
    <submittedName>
        <fullName evidence="8">Peptidase S8 and S53 subtilisin kexin sedolisin</fullName>
    </submittedName>
</protein>
<dbReference type="InterPro" id="IPR022398">
    <property type="entry name" value="Peptidase_S8_His-AS"/>
</dbReference>
<dbReference type="PANTHER" id="PTHR43806:SF11">
    <property type="entry name" value="CEREVISIN-RELATED"/>
    <property type="match status" value="1"/>
</dbReference>
<evidence type="ECO:0000256" key="2">
    <source>
        <dbReference type="ARBA" id="ARBA00022670"/>
    </source>
</evidence>
<name>A0A081RC60_SPHCR</name>
<evidence type="ECO:0000313" key="8">
    <source>
        <dbReference type="EMBL" id="KEQ52783.1"/>
    </source>
</evidence>
<keyword evidence="4 5" id="KW-0720">Serine protease</keyword>
<feature type="chain" id="PRO_5001763208" evidence="6">
    <location>
        <begin position="22"/>
        <end position="412"/>
    </location>
</feature>
<keyword evidence="3 5" id="KW-0378">Hydrolase</keyword>
<evidence type="ECO:0000256" key="1">
    <source>
        <dbReference type="ARBA" id="ARBA00011073"/>
    </source>
</evidence>
<gene>
    <name evidence="8" type="ORF">BV95_02956</name>
</gene>
<feature type="active site" description="Charge relay system" evidence="5">
    <location>
        <position position="193"/>
    </location>
</feature>
<feature type="active site" description="Charge relay system" evidence="5">
    <location>
        <position position="221"/>
    </location>
</feature>
<reference evidence="8 9" key="1">
    <citation type="submission" date="2014-02" db="EMBL/GenBank/DDBJ databases">
        <title>Whole genome sequence of Sphingobium chlorophenolicum NBRC 16172.</title>
        <authorList>
            <person name="Gan H.M."/>
            <person name="Gan H.Y."/>
            <person name="Chew T.H."/>
            <person name="Savka M.A."/>
        </authorList>
    </citation>
    <scope>NUCLEOTIDE SEQUENCE [LARGE SCALE GENOMIC DNA]</scope>
    <source>
        <strain evidence="8 9">NBRC 16172</strain>
    </source>
</reference>
<feature type="domain" description="Peptidase S8/S53" evidence="7">
    <location>
        <begin position="192"/>
        <end position="380"/>
    </location>
</feature>
<evidence type="ECO:0000256" key="4">
    <source>
        <dbReference type="ARBA" id="ARBA00022825"/>
    </source>
</evidence>
<dbReference type="CDD" id="cd05561">
    <property type="entry name" value="Peptidases_S8_4"/>
    <property type="match status" value="1"/>
</dbReference>
<comment type="similarity">
    <text evidence="1 5">Belongs to the peptidase S8 family.</text>
</comment>
<dbReference type="eggNOG" id="COG1404">
    <property type="taxonomic scope" value="Bacteria"/>
</dbReference>
<dbReference type="Gene3D" id="3.40.50.200">
    <property type="entry name" value="Peptidase S8/S53 domain"/>
    <property type="match status" value="1"/>
</dbReference>
<organism evidence="8 9">
    <name type="scientific">Sphingobium chlorophenolicum</name>
    <dbReference type="NCBI Taxonomy" id="46429"/>
    <lineage>
        <taxon>Bacteria</taxon>
        <taxon>Pseudomonadati</taxon>
        <taxon>Pseudomonadota</taxon>
        <taxon>Alphaproteobacteria</taxon>
        <taxon>Sphingomonadales</taxon>
        <taxon>Sphingomonadaceae</taxon>
        <taxon>Sphingobium</taxon>
    </lineage>
</organism>
<feature type="signal peptide" evidence="6">
    <location>
        <begin position="1"/>
        <end position="21"/>
    </location>
</feature>
<dbReference type="GO" id="GO:0004252">
    <property type="term" value="F:serine-type endopeptidase activity"/>
    <property type="evidence" value="ECO:0007669"/>
    <property type="project" value="UniProtKB-UniRule"/>
</dbReference>
<proteinExistence type="inferred from homology"/>
<dbReference type="Proteomes" id="UP000028411">
    <property type="component" value="Unassembled WGS sequence"/>
</dbReference>
<evidence type="ECO:0000259" key="7">
    <source>
        <dbReference type="Pfam" id="PF00082"/>
    </source>
</evidence>
<evidence type="ECO:0000313" key="9">
    <source>
        <dbReference type="Proteomes" id="UP000028411"/>
    </source>
</evidence>
<evidence type="ECO:0000256" key="3">
    <source>
        <dbReference type="ARBA" id="ARBA00022801"/>
    </source>
</evidence>
<dbReference type="GO" id="GO:0006508">
    <property type="term" value="P:proteolysis"/>
    <property type="evidence" value="ECO:0007669"/>
    <property type="project" value="UniProtKB-KW"/>
</dbReference>
<accession>A0A081RC60</accession>
<sequence length="412" mass="41359">MKFARPWIVAGLLLTAPGAQAQLLPGPGNALGQVGGVVPGVLDRVEGGLDQAGLDRLSPARLADRLSAARAARIGDLLRRHADSVELDDRREPARRGVILLTGAEARSIEALRSAGYGVEDASVEGLDMSVTRLTVPKGRSLPRALKHVRSIAPEAQASADNLYFPSGPSIGMTAVALAESGPVRGKAAGLIDGGVARHPALSGPVAQQGFARGAPRASAHGTAVASLISGTGSVRGAAPGAPLLVADVYGDDPAGGGAFAIARALGWMAARGASVVTVSLVGPDNPLLAGAIRLAREKGVTVVAAVGNDGPAAPPAYPASYAEVIAVTGIDGRGRTLPEAGRARHVDFAAPGADMNAARPDGGKGKVRGTSFAAPLVAGRLFATGSVNALRAEAKRGSGPPVICGECRNID</sequence>
<dbReference type="AlphaFoldDB" id="A0A081RC60"/>
<keyword evidence="6" id="KW-0732">Signal</keyword>
<dbReference type="InterPro" id="IPR050131">
    <property type="entry name" value="Peptidase_S8_subtilisin-like"/>
</dbReference>
<dbReference type="PROSITE" id="PS00137">
    <property type="entry name" value="SUBTILASE_HIS"/>
    <property type="match status" value="1"/>
</dbReference>
<dbReference type="PROSITE" id="PS00138">
    <property type="entry name" value="SUBTILASE_SER"/>
    <property type="match status" value="1"/>
</dbReference>
<dbReference type="Pfam" id="PF00082">
    <property type="entry name" value="Peptidase_S8"/>
    <property type="match status" value="1"/>
</dbReference>
<dbReference type="SUPFAM" id="SSF52743">
    <property type="entry name" value="Subtilisin-like"/>
    <property type="match status" value="1"/>
</dbReference>